<dbReference type="EMBL" id="LZYZ01000001">
    <property type="protein sequence ID" value="OOM16238.1"/>
    <property type="molecule type" value="Genomic_DNA"/>
</dbReference>
<comment type="caution">
    <text evidence="3">The sequence shown here is derived from an EMBL/GenBank/DDBJ whole genome shotgun (WGS) entry which is preliminary data.</text>
</comment>
<accession>A0A1S8NIJ4</accession>
<dbReference type="Proteomes" id="UP000191154">
    <property type="component" value="Unassembled WGS sequence"/>
</dbReference>
<sequence>MASTNTTDYLVSNMNFSTQGSKSNVSNKFESNSFVDKTNSSKSTEYNNEFRKVLNSKTNSKDESNEKLVDKTKENKSLSDVDNNEINELKDKLKKLEEDSKSDSKDDVNEILQSLLNLLKKFEIKEEKGDVNSELLKSIMLNGINENGSSDKQSTILNQLLELLKSDSVQKKLDSDSLGLMNKILNQLGIKSKDNKELSSGIKDLMSHISNIIDNKDSQGEKVLTLRDMLNNGYSQNKDSSLENGNNNNSQTETPKESKKVTKEDKFLNSLIDDKKDNSLDKINLFASRTQAIQGQGVETTRGLTINKATFANDLIKDVKFMSNNGLKELTVKINPGNLGEITINLSQEDGVMKANLKANSKETVALLSQNLADIKGKLTEQNIKVSDVNIELYQDDTTFFKEEGFGGQLAQEQGKNSNNQNSNNTINNVSAVEEDAMENITSGYNNNLDFRA</sequence>
<dbReference type="RefSeq" id="WP_077863972.1">
    <property type="nucleotide sequence ID" value="NZ_LZYZ01000001.1"/>
</dbReference>
<feature type="compositionally biased region" description="Polar residues" evidence="1">
    <location>
        <begin position="15"/>
        <end position="47"/>
    </location>
</feature>
<evidence type="ECO:0000256" key="1">
    <source>
        <dbReference type="SAM" id="MobiDB-lite"/>
    </source>
</evidence>
<protein>
    <submittedName>
        <fullName evidence="3">Flagellar hook-length control protein FliK</fullName>
    </submittedName>
</protein>
<dbReference type="Gene3D" id="3.30.750.140">
    <property type="match status" value="1"/>
</dbReference>
<evidence type="ECO:0000259" key="2">
    <source>
        <dbReference type="Pfam" id="PF02120"/>
    </source>
</evidence>
<organism evidence="3 4">
    <name type="scientific">Clostridium saccharobutylicum</name>
    <dbReference type="NCBI Taxonomy" id="169679"/>
    <lineage>
        <taxon>Bacteria</taxon>
        <taxon>Bacillati</taxon>
        <taxon>Bacillota</taxon>
        <taxon>Clostridia</taxon>
        <taxon>Eubacteriales</taxon>
        <taxon>Clostridiaceae</taxon>
        <taxon>Clostridium</taxon>
    </lineage>
</organism>
<feature type="domain" description="Flagellar hook-length control protein-like C-terminal" evidence="2">
    <location>
        <begin position="319"/>
        <end position="398"/>
    </location>
</feature>
<feature type="compositionally biased region" description="Basic and acidic residues" evidence="1">
    <location>
        <begin position="59"/>
        <end position="79"/>
    </location>
</feature>
<dbReference type="STRING" id="169679.CSACC_39080"/>
<dbReference type="AlphaFoldDB" id="A0A1S8NIJ4"/>
<dbReference type="CDD" id="cd17470">
    <property type="entry name" value="T3SS_Flik_C"/>
    <property type="match status" value="1"/>
</dbReference>
<evidence type="ECO:0000313" key="3">
    <source>
        <dbReference type="EMBL" id="OOM16238.1"/>
    </source>
</evidence>
<evidence type="ECO:0000313" key="4">
    <source>
        <dbReference type="Proteomes" id="UP000191154"/>
    </source>
</evidence>
<name>A0A1S8NIJ4_CLOSA</name>
<dbReference type="InterPro" id="IPR021136">
    <property type="entry name" value="Flagellar_hook_control-like_C"/>
</dbReference>
<reference evidence="3 4" key="1">
    <citation type="submission" date="2016-05" db="EMBL/GenBank/DDBJ databases">
        <title>Microbial solvent formation.</title>
        <authorList>
            <person name="Poehlein A."/>
            <person name="Montoya Solano J.D."/>
            <person name="Flitsch S."/>
            <person name="Krabben P."/>
            <person name="Duerre P."/>
            <person name="Daniel R."/>
        </authorList>
    </citation>
    <scope>NUCLEOTIDE SEQUENCE [LARGE SCALE GENOMIC DNA]</scope>
    <source>
        <strain evidence="3 4">L1-8</strain>
    </source>
</reference>
<gene>
    <name evidence="3" type="ORF">CLOSAC_05090</name>
</gene>
<feature type="region of interest" description="Disordered" evidence="1">
    <location>
        <begin position="15"/>
        <end position="83"/>
    </location>
</feature>
<dbReference type="InterPro" id="IPR038610">
    <property type="entry name" value="FliK-like_C_sf"/>
</dbReference>
<feature type="compositionally biased region" description="Polar residues" evidence="1">
    <location>
        <begin position="234"/>
        <end position="253"/>
    </location>
</feature>
<proteinExistence type="predicted"/>
<keyword evidence="3" id="KW-0969">Cilium</keyword>
<dbReference type="Pfam" id="PF02120">
    <property type="entry name" value="Flg_hook"/>
    <property type="match status" value="1"/>
</dbReference>
<keyword evidence="3" id="KW-0282">Flagellum</keyword>
<feature type="region of interest" description="Disordered" evidence="1">
    <location>
        <begin position="234"/>
        <end position="262"/>
    </location>
</feature>
<keyword evidence="3" id="KW-0966">Cell projection</keyword>